<proteinExistence type="predicted"/>
<feature type="transmembrane region" description="Helical" evidence="1">
    <location>
        <begin position="391"/>
        <end position="412"/>
    </location>
</feature>
<feature type="transmembrane region" description="Helical" evidence="1">
    <location>
        <begin position="20"/>
        <end position="42"/>
    </location>
</feature>
<feature type="transmembrane region" description="Helical" evidence="1">
    <location>
        <begin position="318"/>
        <end position="336"/>
    </location>
</feature>
<keyword evidence="1" id="KW-0472">Membrane</keyword>
<keyword evidence="1" id="KW-1133">Transmembrane helix</keyword>
<evidence type="ECO:0000313" key="3">
    <source>
        <dbReference type="Proteomes" id="UP000187251"/>
    </source>
</evidence>
<gene>
    <name evidence="2" type="ORF">BIZ92_01530</name>
</gene>
<feature type="transmembrane region" description="Helical" evidence="1">
    <location>
        <begin position="586"/>
        <end position="608"/>
    </location>
</feature>
<feature type="transmembrane region" description="Helical" evidence="1">
    <location>
        <begin position="251"/>
        <end position="281"/>
    </location>
</feature>
<feature type="transmembrane region" description="Helical" evidence="1">
    <location>
        <begin position="363"/>
        <end position="379"/>
    </location>
</feature>
<dbReference type="EMBL" id="MJMN01000001">
    <property type="protein sequence ID" value="OMG93039.1"/>
    <property type="molecule type" value="Genomic_DNA"/>
</dbReference>
<keyword evidence="1" id="KW-0812">Transmembrane</keyword>
<name>A0A1R1K0V9_ALCXX</name>
<accession>A0A1R1K0V9</accession>
<evidence type="ECO:0000313" key="2">
    <source>
        <dbReference type="EMBL" id="OMG93039.1"/>
    </source>
</evidence>
<feature type="transmembrane region" description="Helical" evidence="1">
    <location>
        <begin position="174"/>
        <end position="198"/>
    </location>
</feature>
<feature type="transmembrane region" description="Helical" evidence="1">
    <location>
        <begin position="205"/>
        <end position="226"/>
    </location>
</feature>
<protein>
    <submittedName>
        <fullName evidence="2">Uncharacterized protein</fullName>
    </submittedName>
</protein>
<organism evidence="2 3">
    <name type="scientific">Alcaligenes xylosoxydans xylosoxydans</name>
    <name type="common">Achromobacter xylosoxidans</name>
    <dbReference type="NCBI Taxonomy" id="85698"/>
    <lineage>
        <taxon>Bacteria</taxon>
        <taxon>Pseudomonadati</taxon>
        <taxon>Pseudomonadota</taxon>
        <taxon>Betaproteobacteria</taxon>
        <taxon>Burkholderiales</taxon>
        <taxon>Alcaligenaceae</taxon>
        <taxon>Achromobacter</taxon>
    </lineage>
</organism>
<comment type="caution">
    <text evidence="2">The sequence shown here is derived from an EMBL/GenBank/DDBJ whole genome shotgun (WGS) entry which is preliminary data.</text>
</comment>
<dbReference type="AlphaFoldDB" id="A0A1R1K0V9"/>
<feature type="transmembrane region" description="Helical" evidence="1">
    <location>
        <begin position="643"/>
        <end position="666"/>
    </location>
</feature>
<feature type="transmembrane region" description="Helical" evidence="1">
    <location>
        <begin position="293"/>
        <end position="312"/>
    </location>
</feature>
<reference evidence="2 3" key="1">
    <citation type="submission" date="2016-09" db="EMBL/GenBank/DDBJ databases">
        <title>Phylogenomics of Achromobacter.</title>
        <authorList>
            <person name="Jeukens J."/>
            <person name="Freschi L."/>
            <person name="Vincent A.T."/>
            <person name="Emond-Rheault J.-G."/>
            <person name="Kukavica-Ibrulj I."/>
            <person name="Charette S.J."/>
            <person name="Levesque R.C."/>
        </authorList>
    </citation>
    <scope>NUCLEOTIDE SEQUENCE [LARGE SCALE GENOMIC DNA]</scope>
    <source>
        <strain evidence="2 3">AUS488</strain>
    </source>
</reference>
<evidence type="ECO:0000256" key="1">
    <source>
        <dbReference type="SAM" id="Phobius"/>
    </source>
</evidence>
<sequence length="676" mass="74590">MAAVRDHAGGQLQPVPLRRAVRLSLHGLLLGGLFFLIGLALLEFGYLRPAGGASITRIEIQATGERNKNSKGGEVWFHGAFHVGEDGKIPWDQFKADASWERRDGISLSFKDQPAVAALEIARPLRLQFGANPYSGIVKIKWGGEEKVVDLYSKENEVRDIIVDPRPTYKGTHAYTIISLAFLLLGFSLAVLVVLFEWRAIYRCLFCVFLVLSVYLTLAAFFPGVFSNDSADQLREAMSGSFWDWHPPLMAWVWALLIKATGSVESLLILHVLILTIGAIFWAKILEVLGLQYWTPFVAIVLVTPVVINFSGVLWKDVGFAFSLLLSCGIVGLAFAVRRISAARIVVVVCLVAYAFGVRTNGILAISPVIFMLVWTAVAQRKPKLSQGAMLTVSVGTAVLVLVGIVAGVQVLSYQYIKAQKRYPIQYLELYDIAGISSISGVDYFPEYVKKSPGYDFGEVVEGYANSIAWGNANNLIMRRVGGSPSLLPRNTDSNLQSELRASWLGAIVNEPLAYLKHRFAVVNFLMGEGSYPFEQPQSDRKRNLILEAHFIDEKNVPEISEFRFPGATRAKDFVSSILFWANGSFLYIGWFWFILLLFELLICLTVLRRSSAGLVAAMVSASGMLYVLPYFVVAPAADFRYLYWSAIAGGVSAILIAGVSIRAGLTKLTSSLQRL</sequence>
<feature type="transmembrane region" description="Helical" evidence="1">
    <location>
        <begin position="615"/>
        <end position="637"/>
    </location>
</feature>
<dbReference type="Proteomes" id="UP000187251">
    <property type="component" value="Unassembled WGS sequence"/>
</dbReference>
<dbReference type="OrthoDB" id="8914130at2"/>
<dbReference type="RefSeq" id="WP_076407898.1">
    <property type="nucleotide sequence ID" value="NZ_MJMN01000001.1"/>
</dbReference>